<dbReference type="Proteomes" id="UP001337681">
    <property type="component" value="Unassembled WGS sequence"/>
</dbReference>
<comment type="caution">
    <text evidence="1">The sequence shown here is derived from an EMBL/GenBank/DDBJ whole genome shotgun (WGS) entry which is preliminary data.</text>
</comment>
<reference evidence="1 2" key="1">
    <citation type="submission" date="2024-01" db="EMBL/GenBank/DDBJ databases">
        <title>Pedobacter sp. nov., isolated from oil-contaminated soil.</title>
        <authorList>
            <person name="Le N.T.T."/>
        </authorList>
    </citation>
    <scope>NUCLEOTIDE SEQUENCE [LARGE SCALE GENOMIC DNA]</scope>
    <source>
        <strain evidence="1 2">VNH31</strain>
    </source>
</reference>
<evidence type="ECO:0000313" key="2">
    <source>
        <dbReference type="Proteomes" id="UP001337681"/>
    </source>
</evidence>
<keyword evidence="2" id="KW-1185">Reference proteome</keyword>
<dbReference type="EMBL" id="JAZDQU010000001">
    <property type="protein sequence ID" value="MEE1883968.1"/>
    <property type="molecule type" value="Genomic_DNA"/>
</dbReference>
<evidence type="ECO:0008006" key="3">
    <source>
        <dbReference type="Google" id="ProtNLM"/>
    </source>
</evidence>
<accession>A0ABU7GY54</accession>
<sequence>MKLSENQELKKEILKLPQKEKDKLLLRLIAKDKILTEHLHFVLFEDETGLIERTNAIEEVFKLGIVELKKNRYKKAREILNFYRKSIKLVNHHFKVTKAKYEEVQLRLVLLNNIVDLLYFLENREINDDERVLFKIVYNGIRLTVNKYYKLHEDLQYDLSTQLQELLGKIDKHSVKEWVFQFGLTKI</sequence>
<name>A0ABU7GY54_9SPHI</name>
<organism evidence="1 2">
    <name type="scientific">Pedobacter flavus</name>
    <dbReference type="NCBI Taxonomy" id="3113906"/>
    <lineage>
        <taxon>Bacteria</taxon>
        <taxon>Pseudomonadati</taxon>
        <taxon>Bacteroidota</taxon>
        <taxon>Sphingobacteriia</taxon>
        <taxon>Sphingobacteriales</taxon>
        <taxon>Sphingobacteriaceae</taxon>
        <taxon>Pedobacter</taxon>
    </lineage>
</organism>
<gene>
    <name evidence="1" type="ORF">VRU49_00925</name>
</gene>
<protein>
    <recommendedName>
        <fullName evidence="3">Deoxyuridine 5'-triphosphate nucleotidohydrolase</fullName>
    </recommendedName>
</protein>
<evidence type="ECO:0000313" key="1">
    <source>
        <dbReference type="EMBL" id="MEE1883968.1"/>
    </source>
</evidence>
<proteinExistence type="predicted"/>
<dbReference type="RefSeq" id="WP_330144893.1">
    <property type="nucleotide sequence ID" value="NZ_JAZDQU010000001.1"/>
</dbReference>